<dbReference type="RefSeq" id="WP_323467385.1">
    <property type="nucleotide sequence ID" value="NZ_JAWJAY010000004.1"/>
</dbReference>
<comment type="caution">
    <text evidence="1">The sequence shown here is derived from an EMBL/GenBank/DDBJ whole genome shotgun (WGS) entry which is preliminary data.</text>
</comment>
<proteinExistence type="predicted"/>
<name>A0AAJ2NQI3_ALKPS</name>
<evidence type="ECO:0000313" key="2">
    <source>
        <dbReference type="Proteomes" id="UP001285636"/>
    </source>
</evidence>
<dbReference type="Proteomes" id="UP001285636">
    <property type="component" value="Unassembled WGS sequence"/>
</dbReference>
<organism evidence="1 2">
    <name type="scientific">Alkalihalophilus pseudofirmus</name>
    <name type="common">Bacillus pseudofirmus</name>
    <dbReference type="NCBI Taxonomy" id="79885"/>
    <lineage>
        <taxon>Bacteria</taxon>
        <taxon>Bacillati</taxon>
        <taxon>Bacillota</taxon>
        <taxon>Bacilli</taxon>
        <taxon>Bacillales</taxon>
        <taxon>Bacillaceae</taxon>
        <taxon>Alkalihalophilus</taxon>
    </lineage>
</organism>
<dbReference type="EMBL" id="JAWJAY010000004">
    <property type="protein sequence ID" value="MDV2886759.1"/>
    <property type="molecule type" value="Genomic_DNA"/>
</dbReference>
<gene>
    <name evidence="1" type="ORF">RYX45_16320</name>
</gene>
<dbReference type="AlphaFoldDB" id="A0AAJ2NQI3"/>
<reference evidence="1" key="1">
    <citation type="submission" date="2023-10" db="EMBL/GenBank/DDBJ databases">
        <title>Screening of Alkalihalophilus pseudofirmusBZ-TG-HK211 and Its Alleviation of Salt Stress on Rapeseed Growth.</title>
        <authorList>
            <person name="Zhao B."/>
            <person name="Guo T."/>
        </authorList>
    </citation>
    <scope>NUCLEOTIDE SEQUENCE</scope>
    <source>
        <strain evidence="1">BZ-TG-HK211</strain>
    </source>
</reference>
<sequence length="51" mass="6187">MSLTKEEIHMMLYHLNDEQIIKVYNYILSLQREKHPASSMKADHRQRPPKH</sequence>
<protein>
    <submittedName>
        <fullName evidence="1">Uncharacterized protein</fullName>
    </submittedName>
</protein>
<evidence type="ECO:0000313" key="1">
    <source>
        <dbReference type="EMBL" id="MDV2886759.1"/>
    </source>
</evidence>
<accession>A0AAJ2NQI3</accession>